<protein>
    <submittedName>
        <fullName evidence="12">Molybdenum ABC transporter ATP-binding protein</fullName>
    </submittedName>
</protein>
<keyword evidence="5" id="KW-0547">Nucleotide-binding</keyword>
<keyword evidence="8" id="KW-0472">Membrane</keyword>
<dbReference type="InterPro" id="IPR004606">
    <property type="entry name" value="Mop_domain"/>
</dbReference>
<evidence type="ECO:0000256" key="6">
    <source>
        <dbReference type="ARBA" id="ARBA00022840"/>
    </source>
</evidence>
<dbReference type="InterPro" id="IPR003439">
    <property type="entry name" value="ABC_transporter-like_ATP-bd"/>
</dbReference>
<evidence type="ECO:0000256" key="2">
    <source>
        <dbReference type="ARBA" id="ARBA00022475"/>
    </source>
</evidence>
<dbReference type="Gene3D" id="2.40.50.100">
    <property type="match status" value="1"/>
</dbReference>
<dbReference type="PROSITE" id="PS51866">
    <property type="entry name" value="MOP"/>
    <property type="match status" value="1"/>
</dbReference>
<dbReference type="InterPro" id="IPR011868">
    <property type="entry name" value="ModC_ABC_ATP-bd"/>
</dbReference>
<keyword evidence="1" id="KW-0813">Transport</keyword>
<keyword evidence="3 9" id="KW-0500">Molybdenum</keyword>
<dbReference type="GO" id="GO:0016887">
    <property type="term" value="F:ATP hydrolysis activity"/>
    <property type="evidence" value="ECO:0007669"/>
    <property type="project" value="InterPro"/>
</dbReference>
<evidence type="ECO:0000259" key="10">
    <source>
        <dbReference type="PROSITE" id="PS50893"/>
    </source>
</evidence>
<evidence type="ECO:0000256" key="3">
    <source>
        <dbReference type="ARBA" id="ARBA00022505"/>
    </source>
</evidence>
<dbReference type="KEGG" id="ppru:FDP22_01930"/>
<dbReference type="PANTHER" id="PTHR43514:SF4">
    <property type="entry name" value="ABC TRANSPORTER I FAMILY MEMBER 10"/>
    <property type="match status" value="1"/>
</dbReference>
<evidence type="ECO:0000256" key="8">
    <source>
        <dbReference type="ARBA" id="ARBA00023136"/>
    </source>
</evidence>
<dbReference type="InterPro" id="IPR027417">
    <property type="entry name" value="P-loop_NTPase"/>
</dbReference>
<organism evidence="12 13">
    <name type="scientific">Paroceanicella profunda</name>
    <dbReference type="NCBI Taxonomy" id="2579971"/>
    <lineage>
        <taxon>Bacteria</taxon>
        <taxon>Pseudomonadati</taxon>
        <taxon>Pseudomonadota</taxon>
        <taxon>Alphaproteobacteria</taxon>
        <taxon>Rhodobacterales</taxon>
        <taxon>Paracoccaceae</taxon>
        <taxon>Paroceanicella</taxon>
    </lineage>
</organism>
<dbReference type="GO" id="GO:0140359">
    <property type="term" value="F:ABC-type transporter activity"/>
    <property type="evidence" value="ECO:0007669"/>
    <property type="project" value="InterPro"/>
</dbReference>
<dbReference type="SMART" id="SM00382">
    <property type="entry name" value="AAA"/>
    <property type="match status" value="1"/>
</dbReference>
<evidence type="ECO:0000256" key="4">
    <source>
        <dbReference type="ARBA" id="ARBA00022519"/>
    </source>
</evidence>
<dbReference type="PANTHER" id="PTHR43514">
    <property type="entry name" value="ABC TRANSPORTER I FAMILY MEMBER 10"/>
    <property type="match status" value="1"/>
</dbReference>
<reference evidence="12 13" key="1">
    <citation type="submission" date="2019-06" db="EMBL/GenBank/DDBJ databases">
        <title>Genome sequence of Rhodobacteraceae bacterium D4M1.</title>
        <authorList>
            <person name="Cao J."/>
        </authorList>
    </citation>
    <scope>NUCLEOTIDE SEQUENCE [LARGE SCALE GENOMIC DNA]</scope>
    <source>
        <strain evidence="12 13">D4M1</strain>
    </source>
</reference>
<dbReference type="EMBL" id="CP040818">
    <property type="protein sequence ID" value="QDL90651.1"/>
    <property type="molecule type" value="Genomic_DNA"/>
</dbReference>
<evidence type="ECO:0000313" key="13">
    <source>
        <dbReference type="Proteomes" id="UP000305888"/>
    </source>
</evidence>
<dbReference type="InterPro" id="IPR050334">
    <property type="entry name" value="Molybdenum_import_ModC"/>
</dbReference>
<keyword evidence="6 12" id="KW-0067">ATP-binding</keyword>
<accession>A0A5B8FG12</accession>
<dbReference type="Pfam" id="PF00005">
    <property type="entry name" value="ABC_tran"/>
    <property type="match status" value="1"/>
</dbReference>
<dbReference type="InterPro" id="IPR003593">
    <property type="entry name" value="AAA+_ATPase"/>
</dbReference>
<evidence type="ECO:0000256" key="9">
    <source>
        <dbReference type="PROSITE-ProRule" id="PRU01213"/>
    </source>
</evidence>
<dbReference type="Proteomes" id="UP000305888">
    <property type="component" value="Chromosome"/>
</dbReference>
<evidence type="ECO:0000256" key="1">
    <source>
        <dbReference type="ARBA" id="ARBA00022448"/>
    </source>
</evidence>
<evidence type="ECO:0000256" key="5">
    <source>
        <dbReference type="ARBA" id="ARBA00022741"/>
    </source>
</evidence>
<dbReference type="InterPro" id="IPR008995">
    <property type="entry name" value="Mo/tungstate-bd_C_term_dom"/>
</dbReference>
<keyword evidence="4" id="KW-0997">Cell inner membrane</keyword>
<keyword evidence="13" id="KW-1185">Reference proteome</keyword>
<feature type="domain" description="ABC transporter" evidence="10">
    <location>
        <begin position="1"/>
        <end position="232"/>
    </location>
</feature>
<dbReference type="NCBIfam" id="TIGR02142">
    <property type="entry name" value="modC_ABC"/>
    <property type="match status" value="1"/>
</dbReference>
<sequence>MLTIDIRRRFAGFHLEVAHAFPLGGITALFGPSGCGKSTLLRVIAGLDAGAEGSVRFGGEAWQEGRRRLAPHRRGVGYVFQEARLFPHLDVAGNLRYAERRARAVPGRAFGFDDVVSALDLGPLLARRTGALSGGERQRVSIGRTLLARPRLMLMDEPLAALDMRRKAGILPHIARLPEVFGVPVIYVTHAIDEVTQLADRMVVLSDGRKTAEGPVDDVLARLDLPPATGRFEAGAVAEARILGHDRGWNLTRLEVGGQVLEMPEVDLPEGTVVRLRVRARDVSLATERPRGVSIRNILEATVLEIAAEAQTAFAEILISVGGVRLRARLTRASVADLGLTPGSAVFALIKSVSFDRRALVPAGTGEADGEGTGPGTGHP</sequence>
<dbReference type="RefSeq" id="WP_138576709.1">
    <property type="nucleotide sequence ID" value="NZ_CP040818.1"/>
</dbReference>
<feature type="domain" description="Mop" evidence="11">
    <location>
        <begin position="292"/>
        <end position="359"/>
    </location>
</feature>
<dbReference type="GO" id="GO:0005524">
    <property type="term" value="F:ATP binding"/>
    <property type="evidence" value="ECO:0007669"/>
    <property type="project" value="UniProtKB-KW"/>
</dbReference>
<dbReference type="PROSITE" id="PS00211">
    <property type="entry name" value="ABC_TRANSPORTER_1"/>
    <property type="match status" value="1"/>
</dbReference>
<dbReference type="SUPFAM" id="SSF50331">
    <property type="entry name" value="MOP-like"/>
    <property type="match status" value="1"/>
</dbReference>
<dbReference type="GO" id="GO:0015098">
    <property type="term" value="F:molybdate ion transmembrane transporter activity"/>
    <property type="evidence" value="ECO:0007669"/>
    <property type="project" value="InterPro"/>
</dbReference>
<dbReference type="PROSITE" id="PS50893">
    <property type="entry name" value="ABC_TRANSPORTER_2"/>
    <property type="match status" value="1"/>
</dbReference>
<evidence type="ECO:0000259" key="11">
    <source>
        <dbReference type="PROSITE" id="PS51866"/>
    </source>
</evidence>
<dbReference type="Gene3D" id="3.40.50.300">
    <property type="entry name" value="P-loop containing nucleotide triphosphate hydrolases"/>
    <property type="match status" value="1"/>
</dbReference>
<evidence type="ECO:0000256" key="7">
    <source>
        <dbReference type="ARBA" id="ARBA00022967"/>
    </source>
</evidence>
<keyword evidence="2" id="KW-1003">Cell membrane</keyword>
<dbReference type="InterPro" id="IPR017871">
    <property type="entry name" value="ABC_transporter-like_CS"/>
</dbReference>
<dbReference type="GO" id="GO:0016020">
    <property type="term" value="C:membrane"/>
    <property type="evidence" value="ECO:0007669"/>
    <property type="project" value="InterPro"/>
</dbReference>
<name>A0A5B8FG12_9RHOB</name>
<dbReference type="OrthoDB" id="9802264at2"/>
<dbReference type="SUPFAM" id="SSF52540">
    <property type="entry name" value="P-loop containing nucleoside triphosphate hydrolases"/>
    <property type="match status" value="1"/>
</dbReference>
<proteinExistence type="predicted"/>
<gene>
    <name evidence="12" type="primary">modC</name>
    <name evidence="12" type="ORF">FDP22_01930</name>
</gene>
<dbReference type="InterPro" id="IPR005116">
    <property type="entry name" value="Transp-assoc_OB_typ1"/>
</dbReference>
<dbReference type="Pfam" id="PF03459">
    <property type="entry name" value="TOBE"/>
    <property type="match status" value="1"/>
</dbReference>
<dbReference type="AlphaFoldDB" id="A0A5B8FG12"/>
<keyword evidence="7" id="KW-1278">Translocase</keyword>
<evidence type="ECO:0000313" key="12">
    <source>
        <dbReference type="EMBL" id="QDL90651.1"/>
    </source>
</evidence>